<evidence type="ECO:0000313" key="2">
    <source>
        <dbReference type="Proteomes" id="UP000233551"/>
    </source>
</evidence>
<protein>
    <submittedName>
        <fullName evidence="1">Uncharacterized protein</fullName>
    </submittedName>
</protein>
<evidence type="ECO:0000313" key="1">
    <source>
        <dbReference type="EMBL" id="PKI66757.1"/>
    </source>
</evidence>
<proteinExistence type="predicted"/>
<dbReference type="PANTHER" id="PTHR24559">
    <property type="entry name" value="TRANSPOSON TY3-I GAG-POL POLYPROTEIN"/>
    <property type="match status" value="1"/>
</dbReference>
<dbReference type="InterPro" id="IPR043502">
    <property type="entry name" value="DNA/RNA_pol_sf"/>
</dbReference>
<dbReference type="InterPro" id="IPR053134">
    <property type="entry name" value="RNA-dir_DNA_polymerase"/>
</dbReference>
<sequence length="242" mass="28989">MTMRTRAQDINKLAIAMEEQGKPRTTVTWWLRVQWLSTLEDILQNFKELHMRFNVKGSEGVQKGNDYEEYKSMDDEQTDKLLHKRDRLAKVQLCSLQLPSPKEVQYVHKTTFRAYEWHYEYLVMPLDLAKALFTFQRLMNVHYLNHIWEVFLTLRKHSSFATKSKCSFGGQKVEYLEHFTLAAGVSSYIKKLKIVQEWPIPQTMKQLRGFPGFTRYYKRKDKEDIIRVIKHRFRRAQTCMKV</sequence>
<reference evidence="1 2" key="1">
    <citation type="submission" date="2017-11" db="EMBL/GenBank/DDBJ databases">
        <title>De-novo sequencing of pomegranate (Punica granatum L.) genome.</title>
        <authorList>
            <person name="Akparov Z."/>
            <person name="Amiraslanov A."/>
            <person name="Hajiyeva S."/>
            <person name="Abbasov M."/>
            <person name="Kaur K."/>
            <person name="Hamwieh A."/>
            <person name="Solovyev V."/>
            <person name="Salamov A."/>
            <person name="Braich B."/>
            <person name="Kosarev P."/>
            <person name="Mahmoud A."/>
            <person name="Hajiyev E."/>
            <person name="Babayeva S."/>
            <person name="Izzatullayeva V."/>
            <person name="Mammadov A."/>
            <person name="Mammadov A."/>
            <person name="Sharifova S."/>
            <person name="Ojaghi J."/>
            <person name="Eynullazada K."/>
            <person name="Bayramov B."/>
            <person name="Abdulazimova A."/>
            <person name="Shahmuradov I."/>
        </authorList>
    </citation>
    <scope>NUCLEOTIDE SEQUENCE [LARGE SCALE GENOMIC DNA]</scope>
    <source>
        <strain evidence="2">cv. AG2017</strain>
        <tissue evidence="1">Leaf</tissue>
    </source>
</reference>
<dbReference type="EMBL" id="PGOL01000657">
    <property type="protein sequence ID" value="PKI66757.1"/>
    <property type="molecule type" value="Genomic_DNA"/>
</dbReference>
<dbReference type="InterPro" id="IPR043128">
    <property type="entry name" value="Rev_trsase/Diguanyl_cyclase"/>
</dbReference>
<name>A0A2I0KE14_PUNGR</name>
<dbReference type="PANTHER" id="PTHR24559:SF450">
    <property type="entry name" value="RNA-DIRECTED DNA POLYMERASE HOMOLOG"/>
    <property type="match status" value="1"/>
</dbReference>
<dbReference type="Proteomes" id="UP000233551">
    <property type="component" value="Unassembled WGS sequence"/>
</dbReference>
<organism evidence="1 2">
    <name type="scientific">Punica granatum</name>
    <name type="common">Pomegranate</name>
    <dbReference type="NCBI Taxonomy" id="22663"/>
    <lineage>
        <taxon>Eukaryota</taxon>
        <taxon>Viridiplantae</taxon>
        <taxon>Streptophyta</taxon>
        <taxon>Embryophyta</taxon>
        <taxon>Tracheophyta</taxon>
        <taxon>Spermatophyta</taxon>
        <taxon>Magnoliopsida</taxon>
        <taxon>eudicotyledons</taxon>
        <taxon>Gunneridae</taxon>
        <taxon>Pentapetalae</taxon>
        <taxon>rosids</taxon>
        <taxon>malvids</taxon>
        <taxon>Myrtales</taxon>
        <taxon>Lythraceae</taxon>
        <taxon>Punica</taxon>
    </lineage>
</organism>
<dbReference type="SUPFAM" id="SSF56672">
    <property type="entry name" value="DNA/RNA polymerases"/>
    <property type="match status" value="1"/>
</dbReference>
<dbReference type="AlphaFoldDB" id="A0A2I0KE14"/>
<keyword evidence="2" id="KW-1185">Reference proteome</keyword>
<dbReference type="STRING" id="22663.A0A2I0KE14"/>
<accession>A0A2I0KE14</accession>
<comment type="caution">
    <text evidence="1">The sequence shown here is derived from an EMBL/GenBank/DDBJ whole genome shotgun (WGS) entry which is preliminary data.</text>
</comment>
<dbReference type="Gene3D" id="3.30.70.270">
    <property type="match status" value="1"/>
</dbReference>
<gene>
    <name evidence="1" type="ORF">CRG98_012763</name>
</gene>